<dbReference type="STRING" id="391936.S7S_11565"/>
<protein>
    <recommendedName>
        <fullName evidence="3">DUF2066 domain-containing protein</fullName>
    </recommendedName>
</protein>
<dbReference type="KEGG" id="apac:S7S_11565"/>
<proteinExistence type="predicted"/>
<dbReference type="Pfam" id="PF09839">
    <property type="entry name" value="DUF2066"/>
    <property type="match status" value="1"/>
</dbReference>
<name>A0A0B4XPP3_9GAMM</name>
<dbReference type="AlphaFoldDB" id="A0A0B4XPP3"/>
<keyword evidence="2" id="KW-1185">Reference proteome</keyword>
<dbReference type="Proteomes" id="UP000006764">
    <property type="component" value="Chromosome"/>
</dbReference>
<gene>
    <name evidence="1" type="ORF">S7S_11565</name>
</gene>
<dbReference type="InterPro" id="IPR018642">
    <property type="entry name" value="DUF2066"/>
</dbReference>
<evidence type="ECO:0000313" key="2">
    <source>
        <dbReference type="Proteomes" id="UP000006764"/>
    </source>
</evidence>
<sequence>MAHVRQPAMMSPMSRLPLLLSPFSRVARQTLLLMLLVMAGAVSAQTLSEVTLPVADRSTEARGATLRAGLEQILVRLTGSRTPDTVPGAAAMLDAPESWVAQYGYVGSNDALQLQARFDVQAISDQLARNGAPVWGAARPPVLLWVVSDRGDIHSRDSDANFMQALHSGAEARGLPLLLPVMDDTDRARISASDIRGRFDRQLREASRRYDSPLSATVVYYTSGRPSLRWRIVQEGSTLREGQLNADSEAALARDLADTLADFMADLYAVQGSEARLARLEIDGINSLGDWQSVRTYIARQAGVRDVALGRLDGEVAELRLDFAGDSAQLERLLTLSGDLQRCAAQPVSGELAPATALTDGILLRLCWTR</sequence>
<dbReference type="EMBL" id="CP004387">
    <property type="protein sequence ID" value="AJD48725.1"/>
    <property type="molecule type" value="Genomic_DNA"/>
</dbReference>
<dbReference type="HOGENOM" id="CLU_041769_1_0_6"/>
<evidence type="ECO:0008006" key="3">
    <source>
        <dbReference type="Google" id="ProtNLM"/>
    </source>
</evidence>
<organism evidence="1 2">
    <name type="scientific">Isoalcanivorax pacificus W11-5</name>
    <dbReference type="NCBI Taxonomy" id="391936"/>
    <lineage>
        <taxon>Bacteria</taxon>
        <taxon>Pseudomonadati</taxon>
        <taxon>Pseudomonadota</taxon>
        <taxon>Gammaproteobacteria</taxon>
        <taxon>Oceanospirillales</taxon>
        <taxon>Alcanivoracaceae</taxon>
        <taxon>Isoalcanivorax</taxon>
    </lineage>
</organism>
<reference evidence="1 2" key="1">
    <citation type="journal article" date="2012" name="J. Bacteriol.">
        <title>Genome sequence of an alkane-degrading bacterium, Alcanivorax pacificus type strain W11-5, isolated from deep sea sediment.</title>
        <authorList>
            <person name="Lai Q."/>
            <person name="Shao Z."/>
        </authorList>
    </citation>
    <scope>NUCLEOTIDE SEQUENCE [LARGE SCALE GENOMIC DNA]</scope>
    <source>
        <strain evidence="1 2">W11-5</strain>
    </source>
</reference>
<evidence type="ECO:0000313" key="1">
    <source>
        <dbReference type="EMBL" id="AJD48725.1"/>
    </source>
</evidence>
<accession>A0A0B4XPP3</accession>